<proteinExistence type="predicted"/>
<reference evidence="2 3" key="1">
    <citation type="journal article" date="2019" name="Commun. Biol.">
        <title>The bagworm genome reveals a unique fibroin gene that provides high tensile strength.</title>
        <authorList>
            <person name="Kono N."/>
            <person name="Nakamura H."/>
            <person name="Ohtoshi R."/>
            <person name="Tomita M."/>
            <person name="Numata K."/>
            <person name="Arakawa K."/>
        </authorList>
    </citation>
    <scope>NUCLEOTIDE SEQUENCE [LARGE SCALE GENOMIC DNA]</scope>
</reference>
<accession>A0A4C1Z2G3</accession>
<evidence type="ECO:0000313" key="3">
    <source>
        <dbReference type="Proteomes" id="UP000299102"/>
    </source>
</evidence>
<name>A0A4C1Z2G3_EUMVA</name>
<comment type="caution">
    <text evidence="2">The sequence shown here is derived from an EMBL/GenBank/DDBJ whole genome shotgun (WGS) entry which is preliminary data.</text>
</comment>
<dbReference type="Proteomes" id="UP000299102">
    <property type="component" value="Unassembled WGS sequence"/>
</dbReference>
<evidence type="ECO:0000256" key="1">
    <source>
        <dbReference type="SAM" id="MobiDB-lite"/>
    </source>
</evidence>
<organism evidence="2 3">
    <name type="scientific">Eumeta variegata</name>
    <name type="common">Bagworm moth</name>
    <name type="synonym">Eumeta japonica</name>
    <dbReference type="NCBI Taxonomy" id="151549"/>
    <lineage>
        <taxon>Eukaryota</taxon>
        <taxon>Metazoa</taxon>
        <taxon>Ecdysozoa</taxon>
        <taxon>Arthropoda</taxon>
        <taxon>Hexapoda</taxon>
        <taxon>Insecta</taxon>
        <taxon>Pterygota</taxon>
        <taxon>Neoptera</taxon>
        <taxon>Endopterygota</taxon>
        <taxon>Lepidoptera</taxon>
        <taxon>Glossata</taxon>
        <taxon>Ditrysia</taxon>
        <taxon>Tineoidea</taxon>
        <taxon>Psychidae</taxon>
        <taxon>Oiketicinae</taxon>
        <taxon>Eumeta</taxon>
    </lineage>
</organism>
<gene>
    <name evidence="2" type="ORF">EVAR_99732_1</name>
</gene>
<dbReference type="AlphaFoldDB" id="A0A4C1Z2G3"/>
<evidence type="ECO:0000313" key="2">
    <source>
        <dbReference type="EMBL" id="GBP82941.1"/>
    </source>
</evidence>
<dbReference type="EMBL" id="BGZK01001595">
    <property type="protein sequence ID" value="GBP82941.1"/>
    <property type="molecule type" value="Genomic_DNA"/>
</dbReference>
<protein>
    <submittedName>
        <fullName evidence="2">Uncharacterized protein</fullName>
    </submittedName>
</protein>
<sequence>MQADREKVVPHAHGHSQPQRSLVRCRQEEIGFLRKGKGAHRNFSGRNMRCDEGGNGPSKLTHVTKRNSGSCYFTSVFCESEVSLRYHTLTELKSTRSWVDPSYFHVAAQLAIECLPHSMF</sequence>
<keyword evidence="3" id="KW-1185">Reference proteome</keyword>
<feature type="region of interest" description="Disordered" evidence="1">
    <location>
        <begin position="1"/>
        <end position="20"/>
    </location>
</feature>